<proteinExistence type="predicted"/>
<dbReference type="GO" id="GO:0008270">
    <property type="term" value="F:zinc ion binding"/>
    <property type="evidence" value="ECO:0007669"/>
    <property type="project" value="UniProtKB-KW"/>
</dbReference>
<evidence type="ECO:0000313" key="5">
    <source>
        <dbReference type="EMBL" id="WOL05460.1"/>
    </source>
</evidence>
<name>A0AAQ3QEH9_9LILI</name>
<dbReference type="InterPro" id="IPR006456">
    <property type="entry name" value="ZF_HD_homeobox_Cys/His_dimer"/>
</dbReference>
<keyword evidence="1" id="KW-0479">Metal-binding</keyword>
<keyword evidence="2" id="KW-0863">Zinc-finger</keyword>
<dbReference type="GO" id="GO:0003700">
    <property type="term" value="F:DNA-binding transcription factor activity"/>
    <property type="evidence" value="ECO:0007669"/>
    <property type="project" value="TreeGrafter"/>
</dbReference>
<dbReference type="Proteomes" id="UP001327560">
    <property type="component" value="Chromosome 4"/>
</dbReference>
<dbReference type="AlphaFoldDB" id="A0AAQ3QEH9"/>
<organism evidence="5 6">
    <name type="scientific">Canna indica</name>
    <name type="common">Indian-shot</name>
    <dbReference type="NCBI Taxonomy" id="4628"/>
    <lineage>
        <taxon>Eukaryota</taxon>
        <taxon>Viridiplantae</taxon>
        <taxon>Streptophyta</taxon>
        <taxon>Embryophyta</taxon>
        <taxon>Tracheophyta</taxon>
        <taxon>Spermatophyta</taxon>
        <taxon>Magnoliopsida</taxon>
        <taxon>Liliopsida</taxon>
        <taxon>Zingiberales</taxon>
        <taxon>Cannaceae</taxon>
        <taxon>Canna</taxon>
    </lineage>
</organism>
<reference evidence="5 6" key="1">
    <citation type="submission" date="2023-10" db="EMBL/GenBank/DDBJ databases">
        <title>Chromosome-scale genome assembly provides insights into flower coloration mechanisms of Canna indica.</title>
        <authorList>
            <person name="Li C."/>
        </authorList>
    </citation>
    <scope>NUCLEOTIDE SEQUENCE [LARGE SCALE GENOMIC DNA]</scope>
    <source>
        <tissue evidence="5">Flower</tissue>
    </source>
</reference>
<dbReference type="GO" id="GO:0050793">
    <property type="term" value="P:regulation of developmental process"/>
    <property type="evidence" value="ECO:0007669"/>
    <property type="project" value="TreeGrafter"/>
</dbReference>
<gene>
    <name evidence="5" type="ORF">Cni_G14189</name>
</gene>
<keyword evidence="6" id="KW-1185">Reference proteome</keyword>
<dbReference type="GO" id="GO:0005634">
    <property type="term" value="C:nucleus"/>
    <property type="evidence" value="ECO:0007669"/>
    <property type="project" value="TreeGrafter"/>
</dbReference>
<evidence type="ECO:0000256" key="1">
    <source>
        <dbReference type="ARBA" id="ARBA00022723"/>
    </source>
</evidence>
<dbReference type="Pfam" id="PF04770">
    <property type="entry name" value="ZF-HD_dimer"/>
    <property type="match status" value="1"/>
</dbReference>
<dbReference type="PANTHER" id="PTHR31948">
    <property type="entry name" value="ZINC-FINGER HOMEODOMAIN PROTEIN 2"/>
    <property type="match status" value="1"/>
</dbReference>
<evidence type="ECO:0000256" key="3">
    <source>
        <dbReference type="ARBA" id="ARBA00022833"/>
    </source>
</evidence>
<keyword evidence="3" id="KW-0862">Zinc</keyword>
<feature type="domain" description="ZF-HD dimerization-type" evidence="4">
    <location>
        <begin position="4"/>
        <end position="24"/>
    </location>
</feature>
<dbReference type="GO" id="GO:0000976">
    <property type="term" value="F:transcription cis-regulatory region binding"/>
    <property type="evidence" value="ECO:0007669"/>
    <property type="project" value="TreeGrafter"/>
</dbReference>
<evidence type="ECO:0000256" key="2">
    <source>
        <dbReference type="ARBA" id="ARBA00022771"/>
    </source>
</evidence>
<evidence type="ECO:0000259" key="4">
    <source>
        <dbReference type="Pfam" id="PF04770"/>
    </source>
</evidence>
<dbReference type="EMBL" id="CP136893">
    <property type="protein sequence ID" value="WOL05460.1"/>
    <property type="molecule type" value="Genomic_DNA"/>
</dbReference>
<evidence type="ECO:0000313" key="6">
    <source>
        <dbReference type="Proteomes" id="UP001327560"/>
    </source>
</evidence>
<dbReference type="PANTHER" id="PTHR31948:SF140">
    <property type="entry name" value="ZINC-FINGER HOMEODOMAIN PROTEIN 2"/>
    <property type="match status" value="1"/>
</dbReference>
<accession>A0AAQ3QEH9</accession>
<sequence length="122" mass="13111">MPCTKDTLKCAACGCHPSFHHKEIEMNSALCDLQNGSAHGRVPLMLPLPHLPPPPTSHHHHHILKTSGASGILLHTGNNTGASAGTLVVVPTESSSKELMAGAPQWQFIVSNKRFMTKFTTE</sequence>
<protein>
    <recommendedName>
        <fullName evidence="4">ZF-HD dimerization-type domain-containing protein</fullName>
    </recommendedName>
</protein>